<feature type="transmembrane region" description="Helical" evidence="4">
    <location>
        <begin position="101"/>
        <end position="123"/>
    </location>
</feature>
<dbReference type="GeneID" id="28986898"/>
<feature type="transmembrane region" description="Helical" evidence="4">
    <location>
        <begin position="130"/>
        <end position="148"/>
    </location>
</feature>
<dbReference type="Gene3D" id="1.20.1250.20">
    <property type="entry name" value="MFS general substrate transporter like domains"/>
    <property type="match status" value="2"/>
</dbReference>
<feature type="transmembrane region" description="Helical" evidence="4">
    <location>
        <begin position="415"/>
        <end position="434"/>
    </location>
</feature>
<feature type="transmembrane region" description="Helical" evidence="4">
    <location>
        <begin position="348"/>
        <end position="376"/>
    </location>
</feature>
<protein>
    <submittedName>
        <fullName evidence="6">MFS general substrate transporter</fullName>
    </submittedName>
</protein>
<dbReference type="InterPro" id="IPR050327">
    <property type="entry name" value="Proton-linked_MCT"/>
</dbReference>
<keyword evidence="7" id="KW-1185">Reference proteome</keyword>
<dbReference type="InterPro" id="IPR011701">
    <property type="entry name" value="MFS"/>
</dbReference>
<dbReference type="Proteomes" id="UP000053611">
    <property type="component" value="Unassembled WGS sequence"/>
</dbReference>
<dbReference type="EMBL" id="KQ087178">
    <property type="protein sequence ID" value="KLT46289.1"/>
    <property type="molecule type" value="Genomic_DNA"/>
</dbReference>
<feature type="transmembrane region" description="Helical" evidence="4">
    <location>
        <begin position="219"/>
        <end position="238"/>
    </location>
</feature>
<dbReference type="InterPro" id="IPR020846">
    <property type="entry name" value="MFS_dom"/>
</dbReference>
<dbReference type="GO" id="GO:0016020">
    <property type="term" value="C:membrane"/>
    <property type="evidence" value="ECO:0007669"/>
    <property type="project" value="UniProtKB-SubCell"/>
</dbReference>
<dbReference type="SUPFAM" id="SSF103473">
    <property type="entry name" value="MFS general substrate transporter"/>
    <property type="match status" value="1"/>
</dbReference>
<evidence type="ECO:0000256" key="3">
    <source>
        <dbReference type="SAM" id="MobiDB-lite"/>
    </source>
</evidence>
<evidence type="ECO:0000256" key="2">
    <source>
        <dbReference type="ARBA" id="ARBA00006727"/>
    </source>
</evidence>
<accession>A0A0J1BDZ8</accession>
<sequence length="456" mass="48067">MDHSRSSRTTLSTLSDKPEKQTSEPDEAELAALGLPPDASPELVRQLTRIGPPPDGGLTAWLVVLSTFLVLFCIFGMVTSFGQLQSYYLTNQLAAYSKSDVAWIGSTQSTLTFLGSIAAGRYFDAHGPRLLVIAGTALSIGALIGLAFCTEYYQILLAHLLFGLSGTLTYSPATAISGHWFLRRRATAVGVVVCGAGAGGVVYPLLMRALFARLSFRDAILSIAALNLVLMLPACVWMKARLPPRSPPPLRALRAPWREAPYTFLVVGSAVYMLNVFSPYFNAPVLAANLLPANMEGYAVALLQAGSFVGRAAAGVLADALGVWVVFGGTSFASAVVLFAFWTGASGTAVGVLGLVCYGIVSGAWFTLVAAACATISPVDEIGMRLGMLWTLVGPPILAGPVVCGVLITADGGRFNSAGLFCGATMLLAAFLMPGPKMWGAVRRCWRRETDAETAV</sequence>
<feature type="transmembrane region" description="Helical" evidence="4">
    <location>
        <begin position="188"/>
        <end position="207"/>
    </location>
</feature>
<dbReference type="PANTHER" id="PTHR11360">
    <property type="entry name" value="MONOCARBOXYLATE TRANSPORTER"/>
    <property type="match status" value="1"/>
</dbReference>
<feature type="domain" description="Major facilitator superfamily (MFS) profile" evidence="5">
    <location>
        <begin position="59"/>
        <end position="437"/>
    </location>
</feature>
<dbReference type="Pfam" id="PF07690">
    <property type="entry name" value="MFS_1"/>
    <property type="match status" value="1"/>
</dbReference>
<dbReference type="PROSITE" id="PS50850">
    <property type="entry name" value="MFS"/>
    <property type="match status" value="1"/>
</dbReference>
<feature type="transmembrane region" description="Helical" evidence="4">
    <location>
        <begin position="321"/>
        <end position="342"/>
    </location>
</feature>
<reference evidence="6 7" key="1">
    <citation type="submission" date="2015-03" db="EMBL/GenBank/DDBJ databases">
        <title>Genomics and transcriptomics of the oil-accumulating basidiomycete yeast T. oleaginosus allow insights into substrate utilization and the diverse evolutionary trajectories of mating systems in fungi.</title>
        <authorList>
            <consortium name="DOE Joint Genome Institute"/>
            <person name="Kourist R."/>
            <person name="Kracht O."/>
            <person name="Bracharz F."/>
            <person name="Lipzen A."/>
            <person name="Nolan M."/>
            <person name="Ohm R."/>
            <person name="Grigoriev I."/>
            <person name="Sun S."/>
            <person name="Heitman J."/>
            <person name="Bruck T."/>
            <person name="Nowrousian M."/>
        </authorList>
    </citation>
    <scope>NUCLEOTIDE SEQUENCE [LARGE SCALE GENOMIC DNA]</scope>
    <source>
        <strain evidence="6 7">IBC0246</strain>
    </source>
</reference>
<dbReference type="GO" id="GO:0022857">
    <property type="term" value="F:transmembrane transporter activity"/>
    <property type="evidence" value="ECO:0007669"/>
    <property type="project" value="InterPro"/>
</dbReference>
<comment type="similarity">
    <text evidence="2">Belongs to the major facilitator superfamily. Monocarboxylate porter (TC 2.A.1.13) family.</text>
</comment>
<comment type="subcellular location">
    <subcellularLocation>
        <location evidence="1">Membrane</location>
        <topology evidence="1">Multi-pass membrane protein</topology>
    </subcellularLocation>
</comment>
<evidence type="ECO:0000256" key="1">
    <source>
        <dbReference type="ARBA" id="ARBA00004141"/>
    </source>
</evidence>
<feature type="region of interest" description="Disordered" evidence="3">
    <location>
        <begin position="1"/>
        <end position="28"/>
    </location>
</feature>
<name>A0A0J1BDZ8_9TREE</name>
<feature type="transmembrane region" description="Helical" evidence="4">
    <location>
        <begin position="58"/>
        <end position="81"/>
    </location>
</feature>
<organism evidence="6 7">
    <name type="scientific">Cutaneotrichosporon oleaginosum</name>
    <dbReference type="NCBI Taxonomy" id="879819"/>
    <lineage>
        <taxon>Eukaryota</taxon>
        <taxon>Fungi</taxon>
        <taxon>Dikarya</taxon>
        <taxon>Basidiomycota</taxon>
        <taxon>Agaricomycotina</taxon>
        <taxon>Tremellomycetes</taxon>
        <taxon>Trichosporonales</taxon>
        <taxon>Trichosporonaceae</taxon>
        <taxon>Cutaneotrichosporon</taxon>
    </lineage>
</organism>
<dbReference type="InterPro" id="IPR036259">
    <property type="entry name" value="MFS_trans_sf"/>
</dbReference>
<dbReference type="OrthoDB" id="6509908at2759"/>
<evidence type="ECO:0000313" key="6">
    <source>
        <dbReference type="EMBL" id="KLT46289.1"/>
    </source>
</evidence>
<feature type="transmembrane region" description="Helical" evidence="4">
    <location>
        <begin position="154"/>
        <end position="176"/>
    </location>
</feature>
<dbReference type="AlphaFoldDB" id="A0A0J1BDZ8"/>
<keyword evidence="4" id="KW-0812">Transmembrane</keyword>
<feature type="transmembrane region" description="Helical" evidence="4">
    <location>
        <begin position="259"/>
        <end position="277"/>
    </location>
</feature>
<evidence type="ECO:0000259" key="5">
    <source>
        <dbReference type="PROSITE" id="PS50850"/>
    </source>
</evidence>
<keyword evidence="4" id="KW-0472">Membrane</keyword>
<evidence type="ECO:0000256" key="4">
    <source>
        <dbReference type="SAM" id="Phobius"/>
    </source>
</evidence>
<gene>
    <name evidence="6" type="ORF">CC85DRAFT_325073</name>
</gene>
<feature type="transmembrane region" description="Helical" evidence="4">
    <location>
        <begin position="388"/>
        <end position="409"/>
    </location>
</feature>
<proteinExistence type="inferred from homology"/>
<evidence type="ECO:0000313" key="7">
    <source>
        <dbReference type="Proteomes" id="UP000053611"/>
    </source>
</evidence>
<dbReference type="PANTHER" id="PTHR11360:SF177">
    <property type="entry name" value="RIBOFLAVIN TRANSPORTER MCH5"/>
    <property type="match status" value="1"/>
</dbReference>
<keyword evidence="4" id="KW-1133">Transmembrane helix</keyword>